<dbReference type="EMBL" id="SIDB01000010">
    <property type="protein sequence ID" value="KAI3427403.1"/>
    <property type="molecule type" value="Genomic_DNA"/>
</dbReference>
<dbReference type="Gene3D" id="1.25.70.10">
    <property type="entry name" value="Transcription termination factor 3, mitochondrial"/>
    <property type="match status" value="2"/>
</dbReference>
<gene>
    <name evidence="5" type="ORF">D9Q98_010318</name>
</gene>
<comment type="similarity">
    <text evidence="1">Belongs to the mTERF family.</text>
</comment>
<keyword evidence="6" id="KW-1185">Reference proteome</keyword>
<keyword evidence="2" id="KW-0806">Transcription termination</keyword>
<feature type="region of interest" description="Disordered" evidence="4">
    <location>
        <begin position="19"/>
        <end position="44"/>
    </location>
</feature>
<dbReference type="SMART" id="SM00733">
    <property type="entry name" value="Mterf"/>
    <property type="match status" value="7"/>
</dbReference>
<organism evidence="5 6">
    <name type="scientific">Chlorella vulgaris</name>
    <name type="common">Green alga</name>
    <dbReference type="NCBI Taxonomy" id="3077"/>
    <lineage>
        <taxon>Eukaryota</taxon>
        <taxon>Viridiplantae</taxon>
        <taxon>Chlorophyta</taxon>
        <taxon>core chlorophytes</taxon>
        <taxon>Trebouxiophyceae</taxon>
        <taxon>Chlorellales</taxon>
        <taxon>Chlorellaceae</taxon>
        <taxon>Chlorella clade</taxon>
        <taxon>Chlorella</taxon>
    </lineage>
</organism>
<protein>
    <submittedName>
        <fullName evidence="5">Uncharacterized protein</fullName>
    </submittedName>
</protein>
<dbReference type="Proteomes" id="UP001055712">
    <property type="component" value="Unassembled WGS sequence"/>
</dbReference>
<evidence type="ECO:0000256" key="3">
    <source>
        <dbReference type="ARBA" id="ARBA00022946"/>
    </source>
</evidence>
<dbReference type="AlphaFoldDB" id="A0A9D4TJU9"/>
<dbReference type="InterPro" id="IPR003690">
    <property type="entry name" value="MTERF"/>
</dbReference>
<dbReference type="PANTHER" id="PTHR13068">
    <property type="entry name" value="CGI-12 PROTEIN-RELATED"/>
    <property type="match status" value="1"/>
</dbReference>
<evidence type="ECO:0000313" key="6">
    <source>
        <dbReference type="Proteomes" id="UP001055712"/>
    </source>
</evidence>
<reference evidence="5" key="2">
    <citation type="submission" date="2020-11" db="EMBL/GenBank/DDBJ databases">
        <authorList>
            <person name="Cecchin M."/>
            <person name="Marcolungo L."/>
            <person name="Rossato M."/>
            <person name="Girolomoni L."/>
            <person name="Cosentino E."/>
            <person name="Cuine S."/>
            <person name="Li-Beisson Y."/>
            <person name="Delledonne M."/>
            <person name="Ballottari M."/>
        </authorList>
    </citation>
    <scope>NUCLEOTIDE SEQUENCE</scope>
    <source>
        <strain evidence="5">211/11P</strain>
        <tissue evidence="5">Whole cell</tissue>
    </source>
</reference>
<accession>A0A9D4TJU9</accession>
<name>A0A9D4TJU9_CHLVU</name>
<comment type="caution">
    <text evidence="5">The sequence shown here is derived from an EMBL/GenBank/DDBJ whole genome shotgun (WGS) entry which is preliminary data.</text>
</comment>
<evidence type="ECO:0000256" key="4">
    <source>
        <dbReference type="SAM" id="MobiDB-lite"/>
    </source>
</evidence>
<keyword evidence="3" id="KW-0809">Transit peptide</keyword>
<dbReference type="InterPro" id="IPR038538">
    <property type="entry name" value="MTERF_sf"/>
</dbReference>
<reference evidence="5" key="1">
    <citation type="journal article" date="2019" name="Plant J.">
        <title>Chlorella vulgaris genome assembly and annotation reveals the molecular basis for metabolic acclimation to high light conditions.</title>
        <authorList>
            <person name="Cecchin M."/>
            <person name="Marcolungo L."/>
            <person name="Rossato M."/>
            <person name="Girolomoni L."/>
            <person name="Cosentino E."/>
            <person name="Cuine S."/>
            <person name="Li-Beisson Y."/>
            <person name="Delledonne M."/>
            <person name="Ballottari M."/>
        </authorList>
    </citation>
    <scope>NUCLEOTIDE SEQUENCE</scope>
    <source>
        <strain evidence="5">211/11P</strain>
    </source>
</reference>
<proteinExistence type="inferred from homology"/>
<dbReference type="GO" id="GO:0003676">
    <property type="term" value="F:nucleic acid binding"/>
    <property type="evidence" value="ECO:0007669"/>
    <property type="project" value="InterPro"/>
</dbReference>
<keyword evidence="2" id="KW-0805">Transcription regulation</keyword>
<sequence>MFAAPAAPCAASRVRWQPGAPPARQLVGPKATAHERQQHQRRVWQPATTPHRTTVVAAAAAADGTGDELEMVMRGGKSVAVPPELAAGLAPLAAACSVVDVAAVARAVAALPLVRQQGVLDHGLAVAAYLQGLGIEQAQLGRLLRRCPELFSRPSEERAGVLSSQLMRLGLSAGQAADCFETYPPAAAMPSFELAIAVLAPLMAAGSKSGGRTGEQLLGDLLKQQPAAGLLLSSRAEVLQRNVDNLLQLGLSEEQLMISVRQNPALLAKSPEHLVRLEAVLQQELGADRQLWAKVLHRATRVATCSKVTVRQRAQALVADFGKEETLRMVGNAPGLLATDVIVWRLAMAVWRLCGVSDPLAVACNSPSLLLLDWLNPSRLANLLALQRLLPWEPSAAHVIERYGSYVKHSPPKMVGRLLYLEQLGLLQLLVADKPAARQEWRQRQGRSCRQKAADDPVYMVVRDVAIPAPAKFAGLVQDAEAWLSEDSELVCSSPSFDEFSKGLKQLPAWQRLWADAEAAVAELKQQLPPELLYDYQVDPQTPEGKFLNCVRNASDQKWLASPQAAAHARQQHQRRAWQPASTLYRTTVVTAAAAADGSDDELEMVVRYGKSVAVPPELAAGLAPLAAACSVVDVAAVARAVAALPCSRQQGVLDHGLTVAAYLQGLGVAQAQLGRLLCRCPSLFSRPSEERAGVLFSHLMRLGLSAGQAAACFEQQPQAAATPSFEPAIAVLAPLLAAGRKLGGRTGEQLLGDVLKKQPAAVMLLQHGAQALQGNVDNLLQLGLSKQQVGKVLRQNPALLARIPERLTKLEAVLQQELGADRRLWVLVLHGAARVASCSEATLRQGVQALVAEFGKEEALRMVEKAPKLLAIDVIVWRQALAVWRLCGVSDPLAVVRNNPNLLCYNWLDPSRLANVLALQQLLPWQPSAAQVIERFGTYATSAAAEKLVGRLLYLEQLGLLQQLVALKQAARQEWRQSQQGLSAGKEAAGEPPFISVFDVAIPAPAMFAGLVHDAEARLSEDSELVGSSPSFDDFSKGLKQLPAWQRLWADAEAAVAELKQQLPPELLRAADETAAVVAEGGTG</sequence>
<evidence type="ECO:0000256" key="1">
    <source>
        <dbReference type="ARBA" id="ARBA00007692"/>
    </source>
</evidence>
<evidence type="ECO:0000256" key="2">
    <source>
        <dbReference type="ARBA" id="ARBA00022472"/>
    </source>
</evidence>
<evidence type="ECO:0000313" key="5">
    <source>
        <dbReference type="EMBL" id="KAI3427403.1"/>
    </source>
</evidence>
<dbReference type="PANTHER" id="PTHR13068:SF219">
    <property type="entry name" value="MITOCHONDRIAL TRANSCRIPTION TERMINATION FACTOR FAMILY PROTEIN"/>
    <property type="match status" value="1"/>
</dbReference>
<dbReference type="GO" id="GO:0006353">
    <property type="term" value="P:DNA-templated transcription termination"/>
    <property type="evidence" value="ECO:0007669"/>
    <property type="project" value="UniProtKB-KW"/>
</dbReference>
<dbReference type="OrthoDB" id="1684047at2759"/>
<keyword evidence="2" id="KW-0804">Transcription</keyword>
<dbReference type="Pfam" id="PF02536">
    <property type="entry name" value="mTERF"/>
    <property type="match status" value="2"/>
</dbReference>